<dbReference type="SUPFAM" id="SSF57501">
    <property type="entry name" value="Cystine-knot cytokines"/>
    <property type="match status" value="1"/>
</dbReference>
<evidence type="ECO:0000313" key="11">
    <source>
        <dbReference type="EMBL" id="CAI8028015.1"/>
    </source>
</evidence>
<comment type="subcellular location">
    <subcellularLocation>
        <location evidence="1">Secreted</location>
    </subcellularLocation>
</comment>
<dbReference type="SUPFAM" id="SSF82708">
    <property type="entry name" value="R3H domain"/>
    <property type="match status" value="1"/>
</dbReference>
<evidence type="ECO:0000313" key="12">
    <source>
        <dbReference type="Proteomes" id="UP001174909"/>
    </source>
</evidence>
<comment type="similarity">
    <text evidence="2 8">Belongs to the TGF-beta family.</text>
</comment>
<proteinExistence type="inferred from homology"/>
<dbReference type="PANTHER" id="PTHR11848">
    <property type="entry name" value="TGF-BETA FAMILY"/>
    <property type="match status" value="1"/>
</dbReference>
<sequence length="604" mass="68306">MPTPHSRFALVTTAFLSALIAAQLRAQSCVNLVLDDDSTVRMAHVNVIKRAILFKLQMTQEPENPRIPIDVPLALEEEYRAVSVAQKLVSEQRASCAEQPDVPLQLVLLHPKEVLRRDGHHGTDGDFPLSSSQALQSSIHLLRFDFNLSDYAISSVELRLWYHILNKENVRPQDKQWIIVSNIFEDNPQYDGYIPAIFCARAVVSLEKDGYVSFNISRVVEQLIAGDVTTGRLYLEVQVEKIDDIHPPAVEIAYTDIKGHYSKTTQLVLGVNSRDDKRRRRQVGGRVDPSCTAAATLNCCKRDLVLDIHHDLNWYWVLRPRTLPINFCSGFCSLNWPTATYHTLLSLVYSAQQDNPTGSPSPCCVPDKFASIPFLIFNGTTIELISIDDISIESYASLPGLALPEAFASLDSRLESVMQLSVSKGSPEAQVVGLITVCEELKQLLKCAFIENGMLASRIEILTRYQMESSKKMERKVGDTVVENKVTRKHMKRLRKKLNAQLVMQKKKESNWWDMAVRTTDYDSFVTLSRAGGYPDLEFMLRVNQLMIDFVGDCNRTELVLPPMGLEERQEVSKLASIYKLRCRYGRSVQIAPSTLLKARYLRK</sequence>
<keyword evidence="3" id="KW-0964">Secreted</keyword>
<feature type="domain" description="TGF-beta family profile" evidence="10">
    <location>
        <begin position="278"/>
        <end position="398"/>
    </location>
</feature>
<keyword evidence="4 9" id="KW-0732">Signal</keyword>
<reference evidence="11" key="1">
    <citation type="submission" date="2023-03" db="EMBL/GenBank/DDBJ databases">
        <authorList>
            <person name="Steffen K."/>
            <person name="Cardenas P."/>
        </authorList>
    </citation>
    <scope>NUCLEOTIDE SEQUENCE</scope>
</reference>
<evidence type="ECO:0000256" key="5">
    <source>
        <dbReference type="ARBA" id="ARBA00023030"/>
    </source>
</evidence>
<keyword evidence="12" id="KW-1185">Reference proteome</keyword>
<dbReference type="GO" id="GO:0008083">
    <property type="term" value="F:growth factor activity"/>
    <property type="evidence" value="ECO:0007669"/>
    <property type="project" value="UniProtKB-KW"/>
</dbReference>
<dbReference type="SMART" id="SM00204">
    <property type="entry name" value="TGFB"/>
    <property type="match status" value="1"/>
</dbReference>
<dbReference type="GO" id="GO:0003676">
    <property type="term" value="F:nucleic acid binding"/>
    <property type="evidence" value="ECO:0007669"/>
    <property type="project" value="InterPro"/>
</dbReference>
<dbReference type="CDD" id="cd02325">
    <property type="entry name" value="R3H"/>
    <property type="match status" value="1"/>
</dbReference>
<comment type="caution">
    <text evidence="11">The sequence shown here is derived from an EMBL/GenBank/DDBJ whole genome shotgun (WGS) entry which is preliminary data.</text>
</comment>
<feature type="signal peptide" evidence="9">
    <location>
        <begin position="1"/>
        <end position="26"/>
    </location>
</feature>
<organism evidence="11 12">
    <name type="scientific">Geodia barretti</name>
    <name type="common">Barrett's horny sponge</name>
    <dbReference type="NCBI Taxonomy" id="519541"/>
    <lineage>
        <taxon>Eukaryota</taxon>
        <taxon>Metazoa</taxon>
        <taxon>Porifera</taxon>
        <taxon>Demospongiae</taxon>
        <taxon>Heteroscleromorpha</taxon>
        <taxon>Tetractinellida</taxon>
        <taxon>Astrophorina</taxon>
        <taxon>Geodiidae</taxon>
        <taxon>Geodia</taxon>
    </lineage>
</organism>
<keyword evidence="5 8" id="KW-0339">Growth factor</keyword>
<name>A0AA35WVC5_GEOBA</name>
<dbReference type="InterPro" id="IPR001839">
    <property type="entry name" value="TGF-b_C"/>
</dbReference>
<dbReference type="InterPro" id="IPR015615">
    <property type="entry name" value="TGF-beta-rel"/>
</dbReference>
<accession>A0AA35WVC5</accession>
<protein>
    <submittedName>
        <fullName evidence="11">Transforming growth factor beta-1 proprotein</fullName>
    </submittedName>
</protein>
<dbReference type="GO" id="GO:0005615">
    <property type="term" value="C:extracellular space"/>
    <property type="evidence" value="ECO:0007669"/>
    <property type="project" value="TreeGrafter"/>
</dbReference>
<keyword evidence="7" id="KW-0325">Glycoprotein</keyword>
<evidence type="ECO:0000256" key="9">
    <source>
        <dbReference type="SAM" id="SignalP"/>
    </source>
</evidence>
<evidence type="ECO:0000256" key="4">
    <source>
        <dbReference type="ARBA" id="ARBA00022729"/>
    </source>
</evidence>
<keyword evidence="6" id="KW-1015">Disulfide bond</keyword>
<feature type="chain" id="PRO_5041468231" evidence="9">
    <location>
        <begin position="27"/>
        <end position="604"/>
    </location>
</feature>
<dbReference type="AlphaFoldDB" id="A0AA35WVC5"/>
<dbReference type="Proteomes" id="UP001174909">
    <property type="component" value="Unassembled WGS sequence"/>
</dbReference>
<dbReference type="InterPro" id="IPR029034">
    <property type="entry name" value="Cystine-knot_cytokine"/>
</dbReference>
<evidence type="ECO:0000256" key="7">
    <source>
        <dbReference type="ARBA" id="ARBA00023180"/>
    </source>
</evidence>
<dbReference type="Gene3D" id="2.10.90.10">
    <property type="entry name" value="Cystine-knot cytokines"/>
    <property type="match status" value="1"/>
</dbReference>
<dbReference type="GO" id="GO:0005125">
    <property type="term" value="F:cytokine activity"/>
    <property type="evidence" value="ECO:0007669"/>
    <property type="project" value="TreeGrafter"/>
</dbReference>
<evidence type="ECO:0000256" key="6">
    <source>
        <dbReference type="ARBA" id="ARBA00023157"/>
    </source>
</evidence>
<dbReference type="PROSITE" id="PS51362">
    <property type="entry name" value="TGF_BETA_2"/>
    <property type="match status" value="1"/>
</dbReference>
<dbReference type="EMBL" id="CASHTH010002313">
    <property type="protein sequence ID" value="CAI8028015.1"/>
    <property type="molecule type" value="Genomic_DNA"/>
</dbReference>
<dbReference type="InterPro" id="IPR001111">
    <property type="entry name" value="TGF-b_propeptide"/>
</dbReference>
<dbReference type="Pfam" id="PF00688">
    <property type="entry name" value="TGFb_propeptide"/>
    <property type="match status" value="1"/>
</dbReference>
<evidence type="ECO:0000256" key="8">
    <source>
        <dbReference type="RuleBase" id="RU000354"/>
    </source>
</evidence>
<evidence type="ECO:0000256" key="1">
    <source>
        <dbReference type="ARBA" id="ARBA00004613"/>
    </source>
</evidence>
<dbReference type="InterPro" id="IPR036867">
    <property type="entry name" value="R3H_dom_sf"/>
</dbReference>
<dbReference type="Pfam" id="PF00019">
    <property type="entry name" value="TGF_beta"/>
    <property type="match status" value="1"/>
</dbReference>
<evidence type="ECO:0000256" key="2">
    <source>
        <dbReference type="ARBA" id="ARBA00006656"/>
    </source>
</evidence>
<gene>
    <name evidence="11" type="ORF">GBAR_LOCUS15968</name>
</gene>
<evidence type="ECO:0000259" key="10">
    <source>
        <dbReference type="PROSITE" id="PS51362"/>
    </source>
</evidence>
<dbReference type="Gene3D" id="2.60.120.970">
    <property type="match status" value="1"/>
</dbReference>
<evidence type="ECO:0000256" key="3">
    <source>
        <dbReference type="ARBA" id="ARBA00022525"/>
    </source>
</evidence>
<dbReference type="PANTHER" id="PTHR11848:SF263">
    <property type="entry name" value="PROTEIN DECAPENTAPLEGIC"/>
    <property type="match status" value="1"/>
</dbReference>